<reference evidence="2 3" key="1">
    <citation type="submission" date="2023-04" db="EMBL/GenBank/DDBJ databases">
        <title>Spirochaete genome identified in red abalone sample constitutes a novel genus.</title>
        <authorList>
            <person name="Sharma S.P."/>
            <person name="Purcell C.M."/>
            <person name="Hyde J.R."/>
            <person name="Severin A.J."/>
        </authorList>
    </citation>
    <scope>NUCLEOTIDE SEQUENCE [LARGE SCALE GENOMIC DNA]</scope>
    <source>
        <strain evidence="2 3">SP-2023</strain>
    </source>
</reference>
<sequence length="133" mass="14397">MGYIAFVHKDSESCFGVSFPDLPGCISGGDTLEEALKNATEAVAFQIEGMQQDGAETPTPRSMDEIYSDASLEEWREGAVFVYVPLLIDKGTVKRVNISLDQGILEAIDDAAKRRGITRSAFISGAARHELQG</sequence>
<dbReference type="Gene3D" id="1.10.1220.10">
    <property type="entry name" value="Met repressor-like"/>
    <property type="match status" value="1"/>
</dbReference>
<dbReference type="CDD" id="cd21631">
    <property type="entry name" value="RHH_CopG_NikR-like"/>
    <property type="match status" value="1"/>
</dbReference>
<dbReference type="PANTHER" id="PTHR34504:SF2">
    <property type="entry name" value="UPF0150 PROTEIN SSL0259"/>
    <property type="match status" value="1"/>
</dbReference>
<keyword evidence="3" id="KW-1185">Reference proteome</keyword>
<dbReference type="Pfam" id="PF15919">
    <property type="entry name" value="HicB_lk_antitox"/>
    <property type="match status" value="1"/>
</dbReference>
<gene>
    <name evidence="2" type="ORF">P0082_05630</name>
</gene>
<dbReference type="PANTHER" id="PTHR34504">
    <property type="entry name" value="ANTITOXIN HICB"/>
    <property type="match status" value="1"/>
</dbReference>
<dbReference type="InterPro" id="IPR051404">
    <property type="entry name" value="TA_system_antitoxin"/>
</dbReference>
<dbReference type="SUPFAM" id="SSF143100">
    <property type="entry name" value="TTHA1013/TTHA0281-like"/>
    <property type="match status" value="1"/>
</dbReference>
<name>A0ABY8MJY7_9SPIO</name>
<dbReference type="InterPro" id="IPR035069">
    <property type="entry name" value="TTHA1013/TTHA0281-like"/>
</dbReference>
<dbReference type="SUPFAM" id="SSF47598">
    <property type="entry name" value="Ribbon-helix-helix"/>
    <property type="match status" value="1"/>
</dbReference>
<proteinExistence type="predicted"/>
<accession>A0ABY8MJY7</accession>
<dbReference type="Proteomes" id="UP001228690">
    <property type="component" value="Chromosome"/>
</dbReference>
<dbReference type="InterPro" id="IPR013321">
    <property type="entry name" value="Arc_rbn_hlx_hlx"/>
</dbReference>
<protein>
    <submittedName>
        <fullName evidence="2">Type II toxin-antitoxin system HicB family antitoxin</fullName>
    </submittedName>
</protein>
<dbReference type="InterPro" id="IPR010985">
    <property type="entry name" value="Ribbon_hlx_hlx"/>
</dbReference>
<evidence type="ECO:0000313" key="2">
    <source>
        <dbReference type="EMBL" id="WGK70341.1"/>
    </source>
</evidence>
<feature type="domain" description="HicB-like antitoxin of toxin-antitoxin system" evidence="1">
    <location>
        <begin position="3"/>
        <end position="127"/>
    </location>
</feature>
<dbReference type="InterPro" id="IPR031807">
    <property type="entry name" value="HicB-like"/>
</dbReference>
<evidence type="ECO:0000259" key="1">
    <source>
        <dbReference type="Pfam" id="PF15919"/>
    </source>
</evidence>
<dbReference type="Gene3D" id="3.30.160.250">
    <property type="match status" value="1"/>
</dbReference>
<dbReference type="EMBL" id="CP123443">
    <property type="protein sequence ID" value="WGK70341.1"/>
    <property type="molecule type" value="Genomic_DNA"/>
</dbReference>
<evidence type="ECO:0000313" key="3">
    <source>
        <dbReference type="Proteomes" id="UP001228690"/>
    </source>
</evidence>
<organism evidence="2 3">
    <name type="scientific">Candidatus Haliotispira prima</name>
    <dbReference type="NCBI Taxonomy" id="3034016"/>
    <lineage>
        <taxon>Bacteria</taxon>
        <taxon>Pseudomonadati</taxon>
        <taxon>Spirochaetota</taxon>
        <taxon>Spirochaetia</taxon>
        <taxon>Spirochaetales</taxon>
        <taxon>Spirochaetaceae</taxon>
        <taxon>Candidatus Haliotispira</taxon>
    </lineage>
</organism>
<dbReference type="RefSeq" id="WP_326928552.1">
    <property type="nucleotide sequence ID" value="NZ_CP123443.1"/>
</dbReference>